<protein>
    <submittedName>
        <fullName evidence="2">AAA-like domain protein</fullName>
    </submittedName>
</protein>
<accession>A0A124E334</accession>
<dbReference type="InterPro" id="IPR027417">
    <property type="entry name" value="P-loop_NTPase"/>
</dbReference>
<name>A0A124E334_MYCCR</name>
<reference evidence="3" key="1">
    <citation type="journal article" date="2016" name="Genome Announc.">
        <title>Draft Genome Sequences of Five Rapidly Growing Mycobacterium Species, M. thermoresistibile, M. fortuitum subsp. acetamidolyticum, M. canariasense, M. brisbanense, and M. novocastrense.</title>
        <authorList>
            <person name="Katahira K."/>
            <person name="Ogura Y."/>
            <person name="Gotoh Y."/>
            <person name="Hayashi T."/>
        </authorList>
    </citation>
    <scope>NUCLEOTIDE SEQUENCE [LARGE SCALE GENOMIC DNA]</scope>
    <source>
        <strain evidence="3">JCM15298</strain>
    </source>
</reference>
<dbReference type="STRING" id="228230.RMCC_5683"/>
<evidence type="ECO:0000313" key="3">
    <source>
        <dbReference type="Proteomes" id="UP000069443"/>
    </source>
</evidence>
<dbReference type="SUPFAM" id="SSF52540">
    <property type="entry name" value="P-loop containing nucleoside triphosphate hydrolases"/>
    <property type="match status" value="1"/>
</dbReference>
<evidence type="ECO:0000256" key="1">
    <source>
        <dbReference type="SAM" id="MobiDB-lite"/>
    </source>
</evidence>
<gene>
    <name evidence="2" type="ORF">RMCC_5683</name>
</gene>
<keyword evidence="3" id="KW-1185">Reference proteome</keyword>
<proteinExistence type="predicted"/>
<organism evidence="2 3">
    <name type="scientific">Mycolicibacterium canariasense</name>
    <name type="common">Mycobacterium canariasense</name>
    <dbReference type="NCBI Taxonomy" id="228230"/>
    <lineage>
        <taxon>Bacteria</taxon>
        <taxon>Bacillati</taxon>
        <taxon>Actinomycetota</taxon>
        <taxon>Actinomycetes</taxon>
        <taxon>Mycobacteriales</taxon>
        <taxon>Mycobacteriaceae</taxon>
        <taxon>Mycolicibacterium</taxon>
    </lineage>
</organism>
<dbReference type="Proteomes" id="UP000069443">
    <property type="component" value="Unassembled WGS sequence"/>
</dbReference>
<feature type="region of interest" description="Disordered" evidence="1">
    <location>
        <begin position="875"/>
        <end position="905"/>
    </location>
</feature>
<dbReference type="AlphaFoldDB" id="A0A124E334"/>
<dbReference type="OrthoDB" id="4647520at2"/>
<evidence type="ECO:0000313" key="2">
    <source>
        <dbReference type="EMBL" id="GAS98718.1"/>
    </source>
</evidence>
<sequence length="905" mass="100327">MGSHVPKLRTRRDNLIFSEDGSVWCNYLLRGLNVNSYRPETAASAQDSHELLYAALSEIPSDDIMLTGFRVRRDPLETMNAITGGIPDWDPQRYRYLEGLLNDLYRRMVTGEFVEFDRVYWLAISQPSRRRMSERLVSAVVETDPHEGLDWADLGEFEKRCFAAIPAEFKPRRTTPAAVDWAFDRATTRGLAVPLMPGLAPPAATPTENAYPEVVFDEAAEASALYSTFLRDLDNGRDYTKSLSKADRKLSLFRRFRTLSAGKIMSIANPGKRTAEMPDGPVSYQSLFGIARYPSSYTDAVSSFTYLVDQAVGGDADFTLRMRFSQDLVDTKAMSNTERDLVSEGTANADDEFEAYDYDNRRGELRRFHEAIRAKSGPRGMQVAAIFAFGSNDLDYLQNRISAVSQQFRSNNYTPLLPVGGQKELWTMMMPGSRRTRLGDDLLQTSTAYWFSGAMPVRRSFAGDAVGMPIAVNKENANGQIILLDLLNATDKGNASIALTGAQGGGKSHLMKLIFLFVTALNRYATAIDHSKHGEWAVYARRIARVQVVNAATGETPSGRVSMDFLKCLPSPVAETVMMAHYLPLFEIDTKSAEAAFLAKILHPDFRAVRGITSTRRLMEWLTTTGDPEARILLRHFEHWAALPFTAAFIDPPARASGDQGAAPFDDIADLAARMESGKVPHATVFRTHELPVYRGENPAAASDLNKWAASVYGSIARMTAHRFGQIRGTCVFFGDEISFLKGNEDVVELLIRSPDRTGRKDANFIVAASQHADDFDHNYAMIEKKAALRQKNKNNAAAALELMDMPVLDSLVDMMVNKTSPPDPENNNLTRAGRYGEGWWNDGNNNTVRVQYLPILSDSLARFADTTSSRMIRESDLTAAGDLRPAAPAPPLNGRHAAEPGQGR</sequence>
<comment type="caution">
    <text evidence="2">The sequence shown here is derived from an EMBL/GenBank/DDBJ whole genome shotgun (WGS) entry which is preliminary data.</text>
</comment>
<reference evidence="3" key="2">
    <citation type="submission" date="2016-02" db="EMBL/GenBank/DDBJ databases">
        <title>Draft genome sequence of five rapidly growing Mycobacterium species.</title>
        <authorList>
            <person name="Katahira K."/>
            <person name="Gotou Y."/>
            <person name="Iida K."/>
            <person name="Ogura Y."/>
            <person name="Hayashi T."/>
        </authorList>
    </citation>
    <scope>NUCLEOTIDE SEQUENCE [LARGE SCALE GENOMIC DNA]</scope>
    <source>
        <strain evidence="3">JCM15298</strain>
    </source>
</reference>
<dbReference type="EMBL" id="BCSY01000088">
    <property type="protein sequence ID" value="GAS98718.1"/>
    <property type="molecule type" value="Genomic_DNA"/>
</dbReference>
<dbReference type="RefSeq" id="WP_062659520.1">
    <property type="nucleotide sequence ID" value="NZ_BCSY01000088.1"/>
</dbReference>